<sequence>MLARRYEWDMDALWQDLLSWLDKQPRSVRHRPQLSDHILRLMQEAWLIGLAQRRSADPQCSPADGAG</sequence>
<dbReference type="Gene3D" id="1.10.1780.10">
    <property type="entry name" value="Clp, N-terminal domain"/>
    <property type="match status" value="1"/>
</dbReference>
<reference evidence="1 2" key="1">
    <citation type="submission" date="2018-06" db="EMBL/GenBank/DDBJ databases">
        <authorList>
            <consortium name="Pathogen Informatics"/>
            <person name="Doyle S."/>
        </authorList>
    </citation>
    <scope>NUCLEOTIDE SEQUENCE [LARGE SCALE GENOMIC DNA]</scope>
    <source>
        <strain evidence="1 2">NCTC9140</strain>
    </source>
</reference>
<name>A0A377TUJ3_KLEPN</name>
<proteinExistence type="predicted"/>
<organism evidence="1 2">
    <name type="scientific">Klebsiella pneumoniae</name>
    <dbReference type="NCBI Taxonomy" id="573"/>
    <lineage>
        <taxon>Bacteria</taxon>
        <taxon>Pseudomonadati</taxon>
        <taxon>Pseudomonadota</taxon>
        <taxon>Gammaproteobacteria</taxon>
        <taxon>Enterobacterales</taxon>
        <taxon>Enterobacteriaceae</taxon>
        <taxon>Klebsiella/Raoultella group</taxon>
        <taxon>Klebsiella</taxon>
        <taxon>Klebsiella pneumoniae complex</taxon>
    </lineage>
</organism>
<dbReference type="InterPro" id="IPR036628">
    <property type="entry name" value="Clp_N_dom_sf"/>
</dbReference>
<protein>
    <submittedName>
        <fullName evidence="1">ClpB protein</fullName>
    </submittedName>
</protein>
<dbReference type="EMBL" id="UGKQ01000007">
    <property type="protein sequence ID" value="STS82168.1"/>
    <property type="molecule type" value="Genomic_DNA"/>
</dbReference>
<dbReference type="AlphaFoldDB" id="A0A377TUJ3"/>
<accession>A0A377TUJ3</accession>
<gene>
    <name evidence="1" type="ORF">NCTC9140_03916</name>
</gene>
<evidence type="ECO:0000313" key="1">
    <source>
        <dbReference type="EMBL" id="STS82168.1"/>
    </source>
</evidence>
<dbReference type="Proteomes" id="UP000254938">
    <property type="component" value="Unassembled WGS sequence"/>
</dbReference>
<evidence type="ECO:0000313" key="2">
    <source>
        <dbReference type="Proteomes" id="UP000254938"/>
    </source>
</evidence>